<feature type="region of interest" description="Disordered" evidence="5">
    <location>
        <begin position="187"/>
        <end position="509"/>
    </location>
</feature>
<evidence type="ECO:0000313" key="7">
    <source>
        <dbReference type="Proteomes" id="UP000510647"/>
    </source>
</evidence>
<feature type="compositionally biased region" description="Polar residues" evidence="5">
    <location>
        <begin position="360"/>
        <end position="375"/>
    </location>
</feature>
<gene>
    <name evidence="6" type="ORF">HG537_0F03800</name>
</gene>
<feature type="compositionally biased region" description="Polar residues" evidence="5">
    <location>
        <begin position="645"/>
        <end position="655"/>
    </location>
</feature>
<comment type="similarity">
    <text evidence="3">Belongs to the AIM21 family.</text>
</comment>
<dbReference type="EMBL" id="CP059272">
    <property type="protein sequence ID" value="QLQ81619.1"/>
    <property type="molecule type" value="Genomic_DNA"/>
</dbReference>
<dbReference type="Pfam" id="PF11489">
    <property type="entry name" value="Aim21"/>
    <property type="match status" value="1"/>
</dbReference>
<dbReference type="GO" id="GO:0030479">
    <property type="term" value="C:actin cortical patch"/>
    <property type="evidence" value="ECO:0007669"/>
    <property type="project" value="UniProtKB-SubCell"/>
</dbReference>
<dbReference type="AlphaFoldDB" id="A0A7H9HWG0"/>
<feature type="compositionally biased region" description="Low complexity" evidence="5">
    <location>
        <begin position="114"/>
        <end position="133"/>
    </location>
</feature>
<evidence type="ECO:0000256" key="3">
    <source>
        <dbReference type="ARBA" id="ARBA00006466"/>
    </source>
</evidence>
<feature type="compositionally biased region" description="Polar residues" evidence="5">
    <location>
        <begin position="479"/>
        <end position="488"/>
    </location>
</feature>
<dbReference type="InterPro" id="IPR021582">
    <property type="entry name" value="Aim21"/>
</dbReference>
<keyword evidence="7" id="KW-1185">Reference proteome</keyword>
<dbReference type="OrthoDB" id="3995855at2759"/>
<proteinExistence type="inferred from homology"/>
<evidence type="ECO:0000313" key="6">
    <source>
        <dbReference type="EMBL" id="QLQ81619.1"/>
    </source>
</evidence>
<evidence type="ECO:0000256" key="2">
    <source>
        <dbReference type="ARBA" id="ARBA00004134"/>
    </source>
</evidence>
<feature type="compositionally biased region" description="Low complexity" evidence="5">
    <location>
        <begin position="396"/>
        <end position="408"/>
    </location>
</feature>
<feature type="compositionally biased region" description="Polar residues" evidence="5">
    <location>
        <begin position="421"/>
        <end position="436"/>
    </location>
</feature>
<accession>A0A7H9HWG0</accession>
<evidence type="ECO:0000256" key="4">
    <source>
        <dbReference type="ARBA" id="ARBA00021016"/>
    </source>
</evidence>
<protein>
    <recommendedName>
        <fullName evidence="4">Altered inheritance of mitochondria protein 21</fullName>
    </recommendedName>
</protein>
<feature type="compositionally biased region" description="Basic and acidic residues" evidence="5">
    <location>
        <begin position="148"/>
        <end position="164"/>
    </location>
</feature>
<feature type="compositionally biased region" description="Basic and acidic residues" evidence="5">
    <location>
        <begin position="80"/>
        <end position="102"/>
    </location>
</feature>
<organism evidence="6 7">
    <name type="scientific">Torulaspora globosa</name>
    <dbReference type="NCBI Taxonomy" id="48254"/>
    <lineage>
        <taxon>Eukaryota</taxon>
        <taxon>Fungi</taxon>
        <taxon>Dikarya</taxon>
        <taxon>Ascomycota</taxon>
        <taxon>Saccharomycotina</taxon>
        <taxon>Saccharomycetes</taxon>
        <taxon>Saccharomycetales</taxon>
        <taxon>Saccharomycetaceae</taxon>
        <taxon>Torulaspora</taxon>
    </lineage>
</organism>
<feature type="compositionally biased region" description="Polar residues" evidence="5">
    <location>
        <begin position="197"/>
        <end position="214"/>
    </location>
</feature>
<feature type="compositionally biased region" description="Basic and acidic residues" evidence="5">
    <location>
        <begin position="319"/>
        <end position="349"/>
    </location>
</feature>
<feature type="compositionally biased region" description="Polar residues" evidence="5">
    <location>
        <begin position="580"/>
        <end position="592"/>
    </location>
</feature>
<dbReference type="Proteomes" id="UP000510647">
    <property type="component" value="Chromosome 6"/>
</dbReference>
<reference evidence="6 7" key="1">
    <citation type="submission" date="2020-06" db="EMBL/GenBank/DDBJ databases">
        <title>The yeast mating-type switching endonuclease HO is a domesticated member of an unorthodox homing genetic element family.</title>
        <authorList>
            <person name="Coughlan A.Y."/>
            <person name="Lombardi L."/>
            <person name="Braun-Galleani S."/>
            <person name="Martos A.R."/>
            <person name="Galeote V."/>
            <person name="Bigey F."/>
            <person name="Dequin S."/>
            <person name="Byrne K.P."/>
            <person name="Wolfe K.H."/>
        </authorList>
    </citation>
    <scope>NUCLEOTIDE SEQUENCE [LARGE SCALE GENOMIC DNA]</scope>
    <source>
        <strain evidence="6 7">CBS2947</strain>
    </source>
</reference>
<feature type="compositionally biased region" description="Basic and acidic residues" evidence="5">
    <location>
        <begin position="467"/>
        <end position="478"/>
    </location>
</feature>
<feature type="region of interest" description="Disordered" evidence="5">
    <location>
        <begin position="542"/>
        <end position="655"/>
    </location>
</feature>
<feature type="compositionally biased region" description="Basic and acidic residues" evidence="5">
    <location>
        <begin position="1"/>
        <end position="27"/>
    </location>
</feature>
<comment type="function">
    <text evidence="1">Involved in mitochondrial migration along actin filaments.</text>
</comment>
<feature type="compositionally biased region" description="Low complexity" evidence="5">
    <location>
        <begin position="62"/>
        <end position="78"/>
    </location>
</feature>
<evidence type="ECO:0000256" key="5">
    <source>
        <dbReference type="SAM" id="MobiDB-lite"/>
    </source>
</evidence>
<evidence type="ECO:0000256" key="1">
    <source>
        <dbReference type="ARBA" id="ARBA00002092"/>
    </source>
</evidence>
<comment type="subcellular location">
    <subcellularLocation>
        <location evidence="2">Cytoplasm</location>
        <location evidence="2">Cytoskeleton</location>
        <location evidence="2">Actin patch</location>
    </subcellularLocation>
</comment>
<feature type="compositionally biased region" description="Basic residues" evidence="5">
    <location>
        <begin position="491"/>
        <end position="500"/>
    </location>
</feature>
<feature type="region of interest" description="Disordered" evidence="5">
    <location>
        <begin position="1"/>
        <end position="167"/>
    </location>
</feature>
<sequence length="655" mass="72539">MSSEEIPKIPERPQRVRGHRLNEEINQEKFPLQGSADIDSAKVEGSELPKIPAHRPQRLKNSSSPPSSGSSEQKPSVPETRPHRERKDNRRESDGITKDDGSHSFQESLDVETAPRLPAARPQRARTTPALTAMPSTGPLATVANTDEVERPQGRLDQSMKRSTTENLDMLVQNTSEQLKEMEMLLSKREMAPVRGNSLTRSTKAADVNANSILDNPEQKGTDPNDNPKVEHQAAPKPESDDGQSSAGENDKEETNRGLLQETEQSESTTQEHPDELQVLEPINQDEMKEAEPETELTADAEPPTAPSTKPQVNLGSLGEKEEAEPTRDLTSESELDHPSSDKETKEGDVSLEPVPSVSDDINLQSQKSEESNMPSAKRTAPPVPKKPSSRIAAFQQMLQKQQLEQLQGSNPFRSHESPLSMRSSTDAAPNRSRTALSDERAQFGKNLGTLFANPDMMTGSPISTDKGTESSKLEKAIDNSQKPLSESRQQRARGPRGRKLPSQVANVEKVKTESTNDIELFHLWTIVNKNRDEQNKIEALEDESGLKSAQLSEEKDSFEILSGGTQERRPSLLEDPSQPKITAQESVSEIENLTFDEDPQSLDLKKVDQVNAEQEVEENFEETKKMAPGHNDIQKQATDDEDTTGYSTDLEQEL</sequence>
<name>A0A7H9HWG0_9SACH</name>
<feature type="compositionally biased region" description="Basic and acidic residues" evidence="5">
    <location>
        <begin position="217"/>
        <end position="240"/>
    </location>
</feature>